<comment type="caution">
    <text evidence="8">The sequence shown here is derived from an EMBL/GenBank/DDBJ whole genome shotgun (WGS) entry which is preliminary data.</text>
</comment>
<keyword evidence="3" id="KW-0808">Transferase</keyword>
<evidence type="ECO:0000256" key="3">
    <source>
        <dbReference type="ARBA" id="ARBA00022679"/>
    </source>
</evidence>
<evidence type="ECO:0000256" key="4">
    <source>
        <dbReference type="ARBA" id="ARBA00022692"/>
    </source>
</evidence>
<dbReference type="GO" id="GO:0030244">
    <property type="term" value="P:cellulose biosynthetic process"/>
    <property type="evidence" value="ECO:0007669"/>
    <property type="project" value="InterPro"/>
</dbReference>
<comment type="subcellular location">
    <subcellularLocation>
        <location evidence="1">Endomembrane system</location>
    </subcellularLocation>
</comment>
<keyword evidence="4" id="KW-0812">Transmembrane</keyword>
<dbReference type="GO" id="GO:0071555">
    <property type="term" value="P:cell wall organization"/>
    <property type="evidence" value="ECO:0007669"/>
    <property type="project" value="UniProtKB-KW"/>
</dbReference>
<dbReference type="STRING" id="337451.A0A3S3QK47"/>
<name>A0A3S3QK47_9MAGN</name>
<evidence type="ECO:0000256" key="5">
    <source>
        <dbReference type="ARBA" id="ARBA00022989"/>
    </source>
</evidence>
<dbReference type="GO" id="GO:0016760">
    <property type="term" value="F:cellulose synthase (UDP-forming) activity"/>
    <property type="evidence" value="ECO:0007669"/>
    <property type="project" value="InterPro"/>
</dbReference>
<dbReference type="Proteomes" id="UP000283530">
    <property type="component" value="Unassembled WGS sequence"/>
</dbReference>
<keyword evidence="7" id="KW-0961">Cell wall biogenesis/degradation</keyword>
<dbReference type="GO" id="GO:0016020">
    <property type="term" value="C:membrane"/>
    <property type="evidence" value="ECO:0007669"/>
    <property type="project" value="InterPro"/>
</dbReference>
<evidence type="ECO:0000256" key="6">
    <source>
        <dbReference type="ARBA" id="ARBA00023136"/>
    </source>
</evidence>
<organism evidence="8 9">
    <name type="scientific">Cinnamomum micranthum f. kanehirae</name>
    <dbReference type="NCBI Taxonomy" id="337451"/>
    <lineage>
        <taxon>Eukaryota</taxon>
        <taxon>Viridiplantae</taxon>
        <taxon>Streptophyta</taxon>
        <taxon>Embryophyta</taxon>
        <taxon>Tracheophyta</taxon>
        <taxon>Spermatophyta</taxon>
        <taxon>Magnoliopsida</taxon>
        <taxon>Magnoliidae</taxon>
        <taxon>Laurales</taxon>
        <taxon>Lauraceae</taxon>
        <taxon>Cinnamomum</taxon>
    </lineage>
</organism>
<dbReference type="GO" id="GO:0012505">
    <property type="term" value="C:endomembrane system"/>
    <property type="evidence" value="ECO:0007669"/>
    <property type="project" value="UniProtKB-SubCell"/>
</dbReference>
<dbReference type="OrthoDB" id="72851at2759"/>
<keyword evidence="5" id="KW-1133">Transmembrane helix</keyword>
<dbReference type="AlphaFoldDB" id="A0A3S3QK47"/>
<dbReference type="PANTHER" id="PTHR13301">
    <property type="entry name" value="X-BOX TRANSCRIPTION FACTOR-RELATED"/>
    <property type="match status" value="1"/>
</dbReference>
<dbReference type="InterPro" id="IPR005150">
    <property type="entry name" value="Cellulose_synth"/>
</dbReference>
<accession>A0A3S3QK47</accession>
<evidence type="ECO:0000256" key="1">
    <source>
        <dbReference type="ARBA" id="ARBA00004308"/>
    </source>
</evidence>
<evidence type="ECO:0000313" key="9">
    <source>
        <dbReference type="Proteomes" id="UP000283530"/>
    </source>
</evidence>
<keyword evidence="2" id="KW-0328">Glycosyltransferase</keyword>
<proteinExistence type="predicted"/>
<evidence type="ECO:0000256" key="7">
    <source>
        <dbReference type="ARBA" id="ARBA00023316"/>
    </source>
</evidence>
<reference evidence="8 9" key="1">
    <citation type="journal article" date="2019" name="Nat. Plants">
        <title>Stout camphor tree genome fills gaps in understanding of flowering plant genome evolution.</title>
        <authorList>
            <person name="Chaw S.M."/>
            <person name="Liu Y.C."/>
            <person name="Wu Y.W."/>
            <person name="Wang H.Y."/>
            <person name="Lin C.I."/>
            <person name="Wu C.S."/>
            <person name="Ke H.M."/>
            <person name="Chang L.Y."/>
            <person name="Hsu C.Y."/>
            <person name="Yang H.T."/>
            <person name="Sudianto E."/>
            <person name="Hsu M.H."/>
            <person name="Wu K.P."/>
            <person name="Wang L.N."/>
            <person name="Leebens-Mack J.H."/>
            <person name="Tsai I.J."/>
        </authorList>
    </citation>
    <scope>NUCLEOTIDE SEQUENCE [LARGE SCALE GENOMIC DNA]</scope>
    <source>
        <strain evidence="9">cv. Chaw 1501</strain>
        <tissue evidence="8">Young leaves</tissue>
    </source>
</reference>
<evidence type="ECO:0000313" key="8">
    <source>
        <dbReference type="EMBL" id="RWR85695.1"/>
    </source>
</evidence>
<protein>
    <submittedName>
        <fullName evidence="8">Cellulose synthase</fullName>
    </submittedName>
</protein>
<dbReference type="Pfam" id="PF03552">
    <property type="entry name" value="Cellulose_synt"/>
    <property type="match status" value="1"/>
</dbReference>
<evidence type="ECO:0000256" key="2">
    <source>
        <dbReference type="ARBA" id="ARBA00022676"/>
    </source>
</evidence>
<keyword evidence="9" id="KW-1185">Reference proteome</keyword>
<dbReference type="EMBL" id="QPKB01000005">
    <property type="protein sequence ID" value="RWR85695.1"/>
    <property type="molecule type" value="Genomic_DNA"/>
</dbReference>
<keyword evidence="6" id="KW-0472">Membrane</keyword>
<sequence length="280" mass="31051">MSSWSRTRDGRRGCSKLPSLGTALSPIGSCPGIPSFIRCVSVMAHSCRFIPYLLSVMLRTVPQLGLLNGISLYPKVSDLWFAVFAAVFISGSCQHLFEVLHTGGSFRMWWNELRIWMIKSVSANFFGCLDFATKLFGVKQVDFGLTSKVTEEDQVDRYTKGVFDFQGAGLILVPVVTSSILNMAALIGGVWRVIVEGNYSELMMAPLLELLSSPPSTLGLVLPSETPPSPFMYQLVFVLRDSILYSSLHFEFYFYTTTTAAADKKHEGDTQGMWTLPIVK</sequence>
<gene>
    <name evidence="8" type="ORF">CKAN_01456700</name>
</gene>